<accession>A0A1F8GWK0</accession>
<proteinExistence type="predicted"/>
<feature type="region of interest" description="Disordered" evidence="2">
    <location>
        <begin position="1"/>
        <end position="80"/>
    </location>
</feature>
<evidence type="ECO:0000256" key="1">
    <source>
        <dbReference type="SAM" id="Coils"/>
    </source>
</evidence>
<protein>
    <submittedName>
        <fullName evidence="4">Uncharacterized protein</fullName>
    </submittedName>
</protein>
<feature type="coiled-coil region" evidence="1">
    <location>
        <begin position="256"/>
        <end position="287"/>
    </location>
</feature>
<dbReference type="STRING" id="1802701.A3A33_00680"/>
<reference evidence="4 5" key="1">
    <citation type="journal article" date="2016" name="Nat. Commun.">
        <title>Thousands of microbial genomes shed light on interconnected biogeochemical processes in an aquifer system.</title>
        <authorList>
            <person name="Anantharaman K."/>
            <person name="Brown C.T."/>
            <person name="Hug L.A."/>
            <person name="Sharon I."/>
            <person name="Castelle C.J."/>
            <person name="Probst A.J."/>
            <person name="Thomas B.C."/>
            <person name="Singh A."/>
            <person name="Wilkins M.J."/>
            <person name="Karaoz U."/>
            <person name="Brodie E.L."/>
            <person name="Williams K.H."/>
            <person name="Hubbard S.S."/>
            <person name="Banfield J.F."/>
        </authorList>
    </citation>
    <scope>NUCLEOTIDE SEQUENCE [LARGE SCALE GENOMIC DNA]</scope>
</reference>
<name>A0A1F8GWK0_9BACT</name>
<keyword evidence="3" id="KW-0812">Transmembrane</keyword>
<evidence type="ECO:0000313" key="4">
    <source>
        <dbReference type="EMBL" id="OGN29795.1"/>
    </source>
</evidence>
<feature type="transmembrane region" description="Helical" evidence="3">
    <location>
        <begin position="143"/>
        <end position="169"/>
    </location>
</feature>
<feature type="compositionally biased region" description="Low complexity" evidence="2">
    <location>
        <begin position="1"/>
        <end position="15"/>
    </location>
</feature>
<feature type="compositionally biased region" description="Basic and acidic residues" evidence="2">
    <location>
        <begin position="32"/>
        <end position="41"/>
    </location>
</feature>
<keyword evidence="3" id="KW-1133">Transmembrane helix</keyword>
<comment type="caution">
    <text evidence="4">The sequence shown here is derived from an EMBL/GenBank/DDBJ whole genome shotgun (WGS) entry which is preliminary data.</text>
</comment>
<evidence type="ECO:0000256" key="3">
    <source>
        <dbReference type="SAM" id="Phobius"/>
    </source>
</evidence>
<evidence type="ECO:0000313" key="5">
    <source>
        <dbReference type="Proteomes" id="UP000179047"/>
    </source>
</evidence>
<keyword evidence="3" id="KW-0472">Membrane</keyword>
<dbReference type="AlphaFoldDB" id="A0A1F8GWK0"/>
<sequence length="292" mass="31658">MATTTESPPATAPAGPTGGPLAPPRATSQELAQKRELEEARQSPNGESPGQPAEEAGMVESGAEVANQEEEMQNDLQEARRAGQVQLDQIARLLETIKPPNKNRFAIAKFWVIVAEASDYLTIVIEFIAGIVASVIATPAGGFLAWITVKAIEFVAEVIVFDIPLLILLGGENAKNIKQQGKIIENASSSIDRLRTVNSIALKFAKIGPSMKKGVFGRMWKSIGLDKIPIVDFGPWRYLAVRKQEKLAWEAYHMAIEALNEQAAAIIKNIEIKEIAAEEAVQALEDDLQVPA</sequence>
<dbReference type="EMBL" id="MGKP01000002">
    <property type="protein sequence ID" value="OGN29795.1"/>
    <property type="molecule type" value="Genomic_DNA"/>
</dbReference>
<dbReference type="Proteomes" id="UP000179047">
    <property type="component" value="Unassembled WGS sequence"/>
</dbReference>
<gene>
    <name evidence="4" type="ORF">A3A33_00680</name>
</gene>
<evidence type="ECO:0000256" key="2">
    <source>
        <dbReference type="SAM" id="MobiDB-lite"/>
    </source>
</evidence>
<keyword evidence="1" id="KW-0175">Coiled coil</keyword>
<organism evidence="4 5">
    <name type="scientific">Candidatus Yanofskybacteria bacterium RIFCSPLOWO2_01_FULL_49_25</name>
    <dbReference type="NCBI Taxonomy" id="1802701"/>
    <lineage>
        <taxon>Bacteria</taxon>
        <taxon>Candidatus Yanofskyibacteriota</taxon>
    </lineage>
</organism>